<gene>
    <name evidence="1" type="ORF">Cgig2_009398</name>
</gene>
<comment type="caution">
    <text evidence="1">The sequence shown here is derived from an EMBL/GenBank/DDBJ whole genome shotgun (WGS) entry which is preliminary data.</text>
</comment>
<evidence type="ECO:0000313" key="2">
    <source>
        <dbReference type="Proteomes" id="UP001153076"/>
    </source>
</evidence>
<sequence length="218" mass="24856">MHGPHYLILGVPPLADVVDHILSQLDNCAEGLTKWNNETFGLLSTNIHKLEWQLCCTTDVINRRRILGEIQEWQKKEEILWWQRALSDYLKYDDVNTRWFHSRATMRKAKKQNSRPVSDLIDFANGCWNEPLINSIFLPCDTELILKIPLCETWPLDKLIWHYNSSAISCTGTPQHLRAMLISDGPSGTPASHCVSSHLVGELAPASFQRPLLSQGRS</sequence>
<name>A0A9Q1JSH1_9CARY</name>
<dbReference type="Proteomes" id="UP001153076">
    <property type="component" value="Unassembled WGS sequence"/>
</dbReference>
<dbReference type="OrthoDB" id="1935089at2759"/>
<dbReference type="AlphaFoldDB" id="A0A9Q1JSH1"/>
<keyword evidence="2" id="KW-1185">Reference proteome</keyword>
<accession>A0A9Q1JSH1</accession>
<organism evidence="1 2">
    <name type="scientific">Carnegiea gigantea</name>
    <dbReference type="NCBI Taxonomy" id="171969"/>
    <lineage>
        <taxon>Eukaryota</taxon>
        <taxon>Viridiplantae</taxon>
        <taxon>Streptophyta</taxon>
        <taxon>Embryophyta</taxon>
        <taxon>Tracheophyta</taxon>
        <taxon>Spermatophyta</taxon>
        <taxon>Magnoliopsida</taxon>
        <taxon>eudicotyledons</taxon>
        <taxon>Gunneridae</taxon>
        <taxon>Pentapetalae</taxon>
        <taxon>Caryophyllales</taxon>
        <taxon>Cactineae</taxon>
        <taxon>Cactaceae</taxon>
        <taxon>Cactoideae</taxon>
        <taxon>Echinocereeae</taxon>
        <taxon>Carnegiea</taxon>
    </lineage>
</organism>
<reference evidence="1" key="1">
    <citation type="submission" date="2022-04" db="EMBL/GenBank/DDBJ databases">
        <title>Carnegiea gigantea Genome sequencing and assembly v2.</title>
        <authorList>
            <person name="Copetti D."/>
            <person name="Sanderson M.J."/>
            <person name="Burquez A."/>
            <person name="Wojciechowski M.F."/>
        </authorList>
    </citation>
    <scope>NUCLEOTIDE SEQUENCE</scope>
    <source>
        <strain evidence="1">SGP5-SGP5p</strain>
        <tissue evidence="1">Aerial part</tissue>
    </source>
</reference>
<protein>
    <submittedName>
        <fullName evidence="1">Uncharacterized protein</fullName>
    </submittedName>
</protein>
<proteinExistence type="predicted"/>
<evidence type="ECO:0000313" key="1">
    <source>
        <dbReference type="EMBL" id="KAJ8430220.1"/>
    </source>
</evidence>
<dbReference type="EMBL" id="JAKOGI010000815">
    <property type="protein sequence ID" value="KAJ8430220.1"/>
    <property type="molecule type" value="Genomic_DNA"/>
</dbReference>